<dbReference type="AlphaFoldDB" id="A0A8J3RDB3"/>
<keyword evidence="1" id="KW-0732">Signal</keyword>
<evidence type="ECO:0000313" key="4">
    <source>
        <dbReference type="Proteomes" id="UP000610966"/>
    </source>
</evidence>
<comment type="caution">
    <text evidence="3">The sequence shown here is derived from an EMBL/GenBank/DDBJ whole genome shotgun (WGS) entry which is preliminary data.</text>
</comment>
<dbReference type="Pfam" id="PF25976">
    <property type="entry name" value="LpqB_N"/>
    <property type="match status" value="1"/>
</dbReference>
<evidence type="ECO:0000259" key="2">
    <source>
        <dbReference type="SMART" id="SM00909"/>
    </source>
</evidence>
<organism evidence="3 4">
    <name type="scientific">Sphaerimonospora thailandensis</name>
    <dbReference type="NCBI Taxonomy" id="795644"/>
    <lineage>
        <taxon>Bacteria</taxon>
        <taxon>Bacillati</taxon>
        <taxon>Actinomycetota</taxon>
        <taxon>Actinomycetes</taxon>
        <taxon>Streptosporangiales</taxon>
        <taxon>Streptosporangiaceae</taxon>
        <taxon>Sphaerimonospora</taxon>
    </lineage>
</organism>
<gene>
    <name evidence="3" type="primary">lpqB</name>
    <name evidence="3" type="ORF">Mth01_51760</name>
</gene>
<evidence type="ECO:0000256" key="1">
    <source>
        <dbReference type="SAM" id="SignalP"/>
    </source>
</evidence>
<dbReference type="Pfam" id="PF10647">
    <property type="entry name" value="Gmad1"/>
    <property type="match status" value="1"/>
</dbReference>
<dbReference type="Pfam" id="PF10646">
    <property type="entry name" value="Germane"/>
    <property type="match status" value="1"/>
</dbReference>
<dbReference type="InterPro" id="IPR059026">
    <property type="entry name" value="LpqB_N"/>
</dbReference>
<keyword evidence="3" id="KW-0449">Lipoprotein</keyword>
<accession>A0A8J3RDB3</accession>
<dbReference type="PROSITE" id="PS51257">
    <property type="entry name" value="PROKAR_LIPOPROTEIN"/>
    <property type="match status" value="1"/>
</dbReference>
<feature type="domain" description="GerMN" evidence="2">
    <location>
        <begin position="215"/>
        <end position="304"/>
    </location>
</feature>
<dbReference type="Proteomes" id="UP000610966">
    <property type="component" value="Unassembled WGS sequence"/>
</dbReference>
<sequence>MSPRFPRTAATAAAFAVLAAGTGCATVPTSGSPHLVEEDRARDTLSQQYVRMIAEPPKKDASPEDVVKGFQAATASFDDPRLTMARRYLTADASQKWKPWKQTRVYDEGKFSGPIRSLKDAKDATVTLKGTAVATIGSEGNYTPATGIVEEAFRLVRGDDEQWRIAQLPDGRLLSRHDLERAYRRVDLCFPPATPVNGLVVDRVWVPIIPGRGLPETRVRRLLAGPSESIRGAVATAFPGGTELNRITVEGGDTLVVDFTSAVESVSDNEIDAMKAQLVWSLGELATGFTVEIRVNGEPFRGIGLRFKLPDYAQFDPNVVTAQAQAYFMRDGKLHRVKDKGGGDPVLGAASEQDVQFTAPAVSGDYQPRIAALVNGDGVYVTGTAPGSKWQRWIAGRDLTGPSWDRYGSVWAAEPVGEGKTRVWQATQGQARRVGIPPALANGRMNAFRVSRDGTRVAVIMDEGRGTTVKIGTIFRIGRQVRIDNVRTLVEAQDRQKIKAIAWRDAADLLVLSKGKGGQDLATWSVMEGKPAEEPAIKLDAQAEIVSIAGAPDHVLAGTDIDRGESGPGHGEVRTYSGDKREWTMLAKDGATVPVYPLG</sequence>
<dbReference type="InterPro" id="IPR018910">
    <property type="entry name" value="LpqB_C"/>
</dbReference>
<dbReference type="SUPFAM" id="SSF69322">
    <property type="entry name" value="Tricorn protease domain 2"/>
    <property type="match status" value="1"/>
</dbReference>
<protein>
    <submittedName>
        <fullName evidence="3">Lipoprotein LpqB</fullName>
    </submittedName>
</protein>
<proteinExistence type="predicted"/>
<name>A0A8J3RDB3_9ACTN</name>
<keyword evidence="4" id="KW-1185">Reference proteome</keyword>
<feature type="signal peptide" evidence="1">
    <location>
        <begin position="1"/>
        <end position="25"/>
    </location>
</feature>
<dbReference type="SMART" id="SM00909">
    <property type="entry name" value="Germane"/>
    <property type="match status" value="1"/>
</dbReference>
<dbReference type="InterPro" id="IPR019606">
    <property type="entry name" value="GerMN"/>
</dbReference>
<dbReference type="RefSeq" id="WP_204018565.1">
    <property type="nucleotide sequence ID" value="NZ_BOOG01000066.1"/>
</dbReference>
<reference evidence="3" key="1">
    <citation type="submission" date="2021-01" db="EMBL/GenBank/DDBJ databases">
        <title>Whole genome shotgun sequence of Sphaerimonospora thailandensis NBRC 107569.</title>
        <authorList>
            <person name="Komaki H."/>
            <person name="Tamura T."/>
        </authorList>
    </citation>
    <scope>NUCLEOTIDE SEQUENCE</scope>
    <source>
        <strain evidence="3">NBRC 107569</strain>
    </source>
</reference>
<evidence type="ECO:0000313" key="3">
    <source>
        <dbReference type="EMBL" id="GIH72923.1"/>
    </source>
</evidence>
<feature type="chain" id="PRO_5035314752" evidence="1">
    <location>
        <begin position="26"/>
        <end position="599"/>
    </location>
</feature>
<dbReference type="EMBL" id="BOOG01000066">
    <property type="protein sequence ID" value="GIH72923.1"/>
    <property type="molecule type" value="Genomic_DNA"/>
</dbReference>